<dbReference type="InterPro" id="IPR000620">
    <property type="entry name" value="EamA_dom"/>
</dbReference>
<feature type="transmembrane region" description="Helical" evidence="6">
    <location>
        <begin position="20"/>
        <end position="38"/>
    </location>
</feature>
<keyword evidence="4 6" id="KW-1133">Transmembrane helix</keyword>
<dbReference type="AlphaFoldDB" id="A0A933E909"/>
<feature type="transmembrane region" description="Helical" evidence="6">
    <location>
        <begin position="102"/>
        <end position="119"/>
    </location>
</feature>
<evidence type="ECO:0000256" key="2">
    <source>
        <dbReference type="ARBA" id="ARBA00007362"/>
    </source>
</evidence>
<feature type="transmembrane region" description="Helical" evidence="6">
    <location>
        <begin position="194"/>
        <end position="218"/>
    </location>
</feature>
<dbReference type="GO" id="GO:0016020">
    <property type="term" value="C:membrane"/>
    <property type="evidence" value="ECO:0007669"/>
    <property type="project" value="UniProtKB-SubCell"/>
</dbReference>
<feature type="transmembrane region" description="Helical" evidence="6">
    <location>
        <begin position="163"/>
        <end position="182"/>
    </location>
</feature>
<keyword evidence="5 6" id="KW-0472">Membrane</keyword>
<evidence type="ECO:0000313" key="8">
    <source>
        <dbReference type="EMBL" id="MBI4251603.1"/>
    </source>
</evidence>
<evidence type="ECO:0000256" key="3">
    <source>
        <dbReference type="ARBA" id="ARBA00022692"/>
    </source>
</evidence>
<evidence type="ECO:0000256" key="4">
    <source>
        <dbReference type="ARBA" id="ARBA00022989"/>
    </source>
</evidence>
<organism evidence="8 9">
    <name type="scientific">Tectimicrobiota bacterium</name>
    <dbReference type="NCBI Taxonomy" id="2528274"/>
    <lineage>
        <taxon>Bacteria</taxon>
        <taxon>Pseudomonadati</taxon>
        <taxon>Nitrospinota/Tectimicrobiota group</taxon>
        <taxon>Candidatus Tectimicrobiota</taxon>
    </lineage>
</organism>
<name>A0A933E909_UNCTE</name>
<dbReference type="Pfam" id="PF00892">
    <property type="entry name" value="EamA"/>
    <property type="match status" value="2"/>
</dbReference>
<dbReference type="EMBL" id="JACQRX010000177">
    <property type="protein sequence ID" value="MBI4251603.1"/>
    <property type="molecule type" value="Genomic_DNA"/>
</dbReference>
<feature type="domain" description="EamA" evidence="7">
    <location>
        <begin position="132"/>
        <end position="267"/>
    </location>
</feature>
<comment type="similarity">
    <text evidence="2">Belongs to the EamA transporter family.</text>
</comment>
<dbReference type="Proteomes" id="UP000752292">
    <property type="component" value="Unassembled WGS sequence"/>
</dbReference>
<comment type="subcellular location">
    <subcellularLocation>
        <location evidence="1">Membrane</location>
        <topology evidence="1">Multi-pass membrane protein</topology>
    </subcellularLocation>
</comment>
<keyword evidence="3 6" id="KW-0812">Transmembrane</keyword>
<proteinExistence type="inferred from homology"/>
<dbReference type="PANTHER" id="PTHR32322:SF2">
    <property type="entry name" value="EAMA DOMAIN-CONTAINING PROTEIN"/>
    <property type="match status" value="1"/>
</dbReference>
<accession>A0A933E909</accession>
<gene>
    <name evidence="8" type="ORF">HY618_04005</name>
</gene>
<dbReference type="SUPFAM" id="SSF103481">
    <property type="entry name" value="Multidrug resistance efflux transporter EmrE"/>
    <property type="match status" value="2"/>
</dbReference>
<dbReference type="Gene3D" id="1.10.3730.20">
    <property type="match status" value="1"/>
</dbReference>
<evidence type="ECO:0000313" key="9">
    <source>
        <dbReference type="Proteomes" id="UP000752292"/>
    </source>
</evidence>
<feature type="transmembrane region" description="Helical" evidence="6">
    <location>
        <begin position="225"/>
        <end position="244"/>
    </location>
</feature>
<feature type="domain" description="EamA" evidence="7">
    <location>
        <begin position="2"/>
        <end position="119"/>
    </location>
</feature>
<feature type="transmembrane region" description="Helical" evidence="6">
    <location>
        <begin position="250"/>
        <end position="267"/>
    </location>
</feature>
<feature type="transmembrane region" description="Helical" evidence="6">
    <location>
        <begin position="131"/>
        <end position="151"/>
    </location>
</feature>
<reference evidence="8" key="1">
    <citation type="submission" date="2020-07" db="EMBL/GenBank/DDBJ databases">
        <title>Huge and variable diversity of episymbiotic CPR bacteria and DPANN archaea in groundwater ecosystems.</title>
        <authorList>
            <person name="He C.Y."/>
            <person name="Keren R."/>
            <person name="Whittaker M."/>
            <person name="Farag I.F."/>
            <person name="Doudna J."/>
            <person name="Cate J.H.D."/>
            <person name="Banfield J.F."/>
        </authorList>
    </citation>
    <scope>NUCLEOTIDE SEQUENCE</scope>
    <source>
        <strain evidence="8">NC_groundwater_1370_Ag_S-0.2um_69_93</strain>
    </source>
</reference>
<dbReference type="PANTHER" id="PTHR32322">
    <property type="entry name" value="INNER MEMBRANE TRANSPORTER"/>
    <property type="match status" value="1"/>
</dbReference>
<feature type="transmembrane region" description="Helical" evidence="6">
    <location>
        <begin position="74"/>
        <end position="95"/>
    </location>
</feature>
<dbReference type="InterPro" id="IPR037185">
    <property type="entry name" value="EmrE-like"/>
</dbReference>
<evidence type="ECO:0000256" key="1">
    <source>
        <dbReference type="ARBA" id="ARBA00004141"/>
    </source>
</evidence>
<evidence type="ECO:0000256" key="6">
    <source>
        <dbReference type="SAM" id="Phobius"/>
    </source>
</evidence>
<evidence type="ECO:0000256" key="5">
    <source>
        <dbReference type="ARBA" id="ARBA00023136"/>
    </source>
</evidence>
<feature type="transmembrane region" description="Helical" evidence="6">
    <location>
        <begin position="50"/>
        <end position="68"/>
    </location>
</feature>
<comment type="caution">
    <text evidence="8">The sequence shown here is derived from an EMBL/GenBank/DDBJ whole genome shotgun (WGS) entry which is preliminary data.</text>
</comment>
<evidence type="ECO:0000259" key="7">
    <source>
        <dbReference type="Pfam" id="PF00892"/>
    </source>
</evidence>
<protein>
    <submittedName>
        <fullName evidence="8">DMT family transporter</fullName>
    </submittedName>
</protein>
<sequence>MSFPVAKIGLRGMEPFTFLWLRSLVSALTVFVWIVWRRGPLLPPRGNPDFWWNAALHNLNFLIFYHAVKYTTAGRASLFLYTQPILLTAFAAYFLPEERIGRRAVLGFAASAGGLVLLFSDRLSSEGGATWAGDALTLLAAVAWSSQCLFLKVRLKGVDPFRITAWTQAMAVPPFLLLAMGWGKWWPDVTDPDVLTGVLYSGMVGTGLAMVLWVRLLAEYPAGRVSAFMFLTPVFGVFLGALMLAEPLTALMLGGAALVAAGIYLVNSEGARGRAGRSSAGPPSGR</sequence>
<dbReference type="InterPro" id="IPR050638">
    <property type="entry name" value="AA-Vitamin_Transporters"/>
</dbReference>